<evidence type="ECO:0008006" key="3">
    <source>
        <dbReference type="Google" id="ProtNLM"/>
    </source>
</evidence>
<dbReference type="PANTHER" id="PTHR40727">
    <property type="entry name" value="TRANSCRIPTION REGULATOR, ENCODED NEXT TO RECA SUPERFAMILY ATPASE-RELATED"/>
    <property type="match status" value="1"/>
</dbReference>
<accession>A0ABM7NLI9</accession>
<organism evidence="1 2">
    <name type="scientific">Caldicellulosiruptor diazotrophicus</name>
    <dbReference type="NCBI Taxonomy" id="2806205"/>
    <lineage>
        <taxon>Bacteria</taxon>
        <taxon>Bacillati</taxon>
        <taxon>Bacillota</taxon>
        <taxon>Bacillota incertae sedis</taxon>
        <taxon>Caldicellulosiruptorales</taxon>
        <taxon>Caldicellulosiruptoraceae</taxon>
        <taxon>Caldicellulosiruptor</taxon>
    </lineage>
</organism>
<dbReference type="InterPro" id="IPR013324">
    <property type="entry name" value="RNA_pol_sigma_r3/r4-like"/>
</dbReference>
<dbReference type="SUPFAM" id="SSF88659">
    <property type="entry name" value="Sigma3 and sigma4 domains of RNA polymerase sigma factors"/>
    <property type="match status" value="1"/>
</dbReference>
<protein>
    <recommendedName>
        <fullName evidence="3">Regulatory domain protein</fullName>
    </recommendedName>
</protein>
<evidence type="ECO:0000313" key="2">
    <source>
        <dbReference type="Proteomes" id="UP000663623"/>
    </source>
</evidence>
<dbReference type="PANTHER" id="PTHR40727:SF1">
    <property type="entry name" value="BACTERIO-OPSIN ACTIVATOR"/>
    <property type="match status" value="1"/>
</dbReference>
<dbReference type="Proteomes" id="UP000663623">
    <property type="component" value="Chromosome"/>
</dbReference>
<gene>
    <name evidence="1" type="ORF">CaldiYA01_09190</name>
</gene>
<dbReference type="InterPro" id="IPR022285">
    <property type="entry name" value="CHP03879_regulat_dom_put"/>
</dbReference>
<proteinExistence type="predicted"/>
<dbReference type="RefSeq" id="WP_207181929.1">
    <property type="nucleotide sequence ID" value="NZ_AP024480.1"/>
</dbReference>
<sequence length="127" mass="14459">MKRIELLKQDMDKVIKEIFMIAIDILGGPKKLVEYKRLTWLASLMESIFVIYLHNEENKSADEIAEFLGISSQTAKAILQSKPEYAKIKLESGESSEKTHIAGGIAKIAYKKWKEENEKGSMSHQET</sequence>
<name>A0ABM7NLI9_9FIRM</name>
<dbReference type="EMBL" id="AP024480">
    <property type="protein sequence ID" value="BCS80959.1"/>
    <property type="molecule type" value="Genomic_DNA"/>
</dbReference>
<keyword evidence="2" id="KW-1185">Reference proteome</keyword>
<dbReference type="NCBIfam" id="TIGR03879">
    <property type="entry name" value="near_KaiC_dom"/>
    <property type="match status" value="1"/>
</dbReference>
<evidence type="ECO:0000313" key="1">
    <source>
        <dbReference type="EMBL" id="BCS80959.1"/>
    </source>
</evidence>
<reference evidence="1 2" key="1">
    <citation type="submission" date="2021-02" db="EMBL/GenBank/DDBJ databases">
        <title>Nitrogen-fixing ability and nitrogen fixation related genes of thermophilic fermentative bacteria in the genus Caldicellulosiruptor.</title>
        <authorList>
            <person name="Chen Y."/>
            <person name="Nishihara A."/>
            <person name="Haruta S."/>
        </authorList>
    </citation>
    <scope>NUCLEOTIDE SEQUENCE [LARGE SCALE GENOMIC DNA]</scope>
    <source>
        <strain evidence="1 2">YA01</strain>
    </source>
</reference>